<evidence type="ECO:0000313" key="10">
    <source>
        <dbReference type="EnsemblMetazoa" id="PPA19858.1"/>
    </source>
</evidence>
<dbReference type="InterPro" id="IPR029044">
    <property type="entry name" value="Nucleotide-diphossugar_trans"/>
</dbReference>
<dbReference type="Pfam" id="PF01762">
    <property type="entry name" value="Galactosyl_T"/>
    <property type="match status" value="2"/>
</dbReference>
<keyword evidence="8" id="KW-0333">Golgi apparatus</keyword>
<name>A0A2A6BJ70_PRIPA</name>
<proteinExistence type="inferred from homology"/>
<dbReference type="SUPFAM" id="SSF53448">
    <property type="entry name" value="Nucleotide-diphospho-sugar transferases"/>
    <property type="match status" value="2"/>
</dbReference>
<dbReference type="GO" id="GO:0006493">
    <property type="term" value="P:protein O-linked glycosylation"/>
    <property type="evidence" value="ECO:0000318"/>
    <property type="project" value="GO_Central"/>
</dbReference>
<keyword evidence="5" id="KW-0812">Transmembrane</keyword>
<dbReference type="EnsemblMetazoa" id="PPA19858.1">
    <property type="protein sequence ID" value="PPA19858.1"/>
    <property type="gene ID" value="WBGene00109412"/>
</dbReference>
<reference evidence="10" key="2">
    <citation type="submission" date="2022-06" db="UniProtKB">
        <authorList>
            <consortium name="EnsemblMetazoa"/>
        </authorList>
    </citation>
    <scope>IDENTIFICATION</scope>
    <source>
        <strain evidence="10">PS312</strain>
    </source>
</reference>
<evidence type="ECO:0000256" key="3">
    <source>
        <dbReference type="ARBA" id="ARBA00022676"/>
    </source>
</evidence>
<dbReference type="GO" id="GO:0000139">
    <property type="term" value="C:Golgi membrane"/>
    <property type="evidence" value="ECO:0000318"/>
    <property type="project" value="GO_Central"/>
</dbReference>
<dbReference type="GO" id="GO:0016758">
    <property type="term" value="F:hexosyltransferase activity"/>
    <property type="evidence" value="ECO:0007669"/>
    <property type="project" value="InterPro"/>
</dbReference>
<dbReference type="Proteomes" id="UP000005239">
    <property type="component" value="Unassembled WGS sequence"/>
</dbReference>
<dbReference type="Gene3D" id="3.90.550.50">
    <property type="match status" value="2"/>
</dbReference>
<organism evidence="10 11">
    <name type="scientific">Pristionchus pacificus</name>
    <name type="common">Parasitic nematode worm</name>
    <dbReference type="NCBI Taxonomy" id="54126"/>
    <lineage>
        <taxon>Eukaryota</taxon>
        <taxon>Metazoa</taxon>
        <taxon>Ecdysozoa</taxon>
        <taxon>Nematoda</taxon>
        <taxon>Chromadorea</taxon>
        <taxon>Rhabditida</taxon>
        <taxon>Rhabditina</taxon>
        <taxon>Diplogasteromorpha</taxon>
        <taxon>Diplogasteroidea</taxon>
        <taxon>Neodiplogasteridae</taxon>
        <taxon>Pristionchus</taxon>
    </lineage>
</organism>
<keyword evidence="9" id="KW-0472">Membrane</keyword>
<dbReference type="PANTHER" id="PTHR11214:SF391">
    <property type="entry name" value="BETA-1,3-GALACTOSYLTRANSFERASE BRE-2-RELATED"/>
    <property type="match status" value="1"/>
</dbReference>
<comment type="similarity">
    <text evidence="2">Belongs to the glycosyltransferase 31 family.</text>
</comment>
<evidence type="ECO:0000256" key="9">
    <source>
        <dbReference type="ARBA" id="ARBA00023136"/>
    </source>
</evidence>
<evidence type="ECO:0000256" key="8">
    <source>
        <dbReference type="ARBA" id="ARBA00023034"/>
    </source>
</evidence>
<evidence type="ECO:0000256" key="1">
    <source>
        <dbReference type="ARBA" id="ARBA00004323"/>
    </source>
</evidence>
<evidence type="ECO:0000313" key="11">
    <source>
        <dbReference type="Proteomes" id="UP000005239"/>
    </source>
</evidence>
<keyword evidence="4" id="KW-0808">Transferase</keyword>
<dbReference type="AlphaFoldDB" id="A0A2A6BJ70"/>
<dbReference type="GO" id="GO:0016757">
    <property type="term" value="F:glycosyltransferase activity"/>
    <property type="evidence" value="ECO:0000318"/>
    <property type="project" value="GO_Central"/>
</dbReference>
<dbReference type="FunFam" id="3.90.550.50:FF:000106">
    <property type="entry name" value="Hexosyltransferase"/>
    <property type="match status" value="1"/>
</dbReference>
<accession>A0A8R1YH70</accession>
<evidence type="ECO:0000256" key="4">
    <source>
        <dbReference type="ARBA" id="ARBA00022679"/>
    </source>
</evidence>
<accession>A0A2A6BJ70</accession>
<gene>
    <name evidence="10" type="primary">WBGene00109412</name>
</gene>
<keyword evidence="7" id="KW-1133">Transmembrane helix</keyword>
<comment type="subcellular location">
    <subcellularLocation>
        <location evidence="1">Golgi apparatus membrane</location>
        <topology evidence="1">Single-pass type II membrane protein</topology>
    </subcellularLocation>
</comment>
<keyword evidence="6" id="KW-0735">Signal-anchor</keyword>
<keyword evidence="11" id="KW-1185">Reference proteome</keyword>
<protein>
    <submittedName>
        <fullName evidence="10">Uncharacterized protein</fullName>
    </submittedName>
</protein>
<sequence length="1096" mass="125797">MRLPHRLIVCFLSFAIVSLLLLNGRDDSVYEPCVHSREANQTLHQMINTIPINKMILQSPSLNEETNYAMIVLVITAHYEIEDRMKIRSLWANDNESNMIKKGKTRVIFVVGRSSWNELEANAHGDLLEIDIEETYRNMVYKIQTAFRWVKENTKSDFVAKIDSDTVVHIDRLFDQLKIYQNDHSDNWLACFHFAHSPPIRDKCSPWYISEQDYELDSFPNYCNGPGYVMERNAFEKIVVAMKSHKVIEVEDAFFTGIVARDLIDLVCLQDVIVPQYTEYSICDSSLGPTLSIVPTHYQFGTTKLRKNLTAAWERLKHPLCHTFITRLYIWLSKSIVASLVVDRMKIEHRCTFYLFLAGIFPIQSSHHHSFPSASYCILFIFIRKDKECAHATNANQTLHRLINTLPIERFILNSPSVEKRTYRIVFIVVSAIKEKELRNEIRRTWAAKGNSMLRMMDDVLIFFVMGRSSSIYEEFISNHDILQVDVDDTYRNMVYKIEAAFRWVKEHVVSEFVFKVDSDTVVHIDRLNEQLRLLDQRGSPHWMACFHVKNSHPIRDSCNNWYISTDDFPSDNLPEYCGGPGYVLKRSSFDRIVNRMGSFRVMEVEDAFFTGIVAKDHVDLFCVAEMVVPRYVDYTDCTMGTSSLSILNTHFQFNGGKSKKNLTAAFERLKNPLCHNFFTRMVYRYYRVKTNQTNPFTIAFPFRRSSQHAVDFSHSPIRILLQSLQWTALFWTVPSTILNNALSSFNLVLILVHFAYIIALCQSIFSSKPFPPFSSSLPSFSAKIQLVVTLLSLWLLFRLRSLSPRLLAESTDCLVGNPPFSKRKRRLLRYCSMVFTIISISIPLLLTFLHFSSSFSSSTYTSAALKCGSFCVILESYLTFLVSTISLLSISLIAILLLSDRMEANELVRDIKKCTGGSHVDPLIFRYQSLETCVIGAESLLSASLLVVPSLTAVAIFFSYRYLLMYPPFPSSSFNLSFSDFRSYDFPYLSHSFLGLITLLIVTASLIALTSSLNGQLSRFRDAARRMADLQQFAFTPTQMIRLLLFTLRLTDNRLVLTAGSICVVNRQNLLIISLLLSVLFVSIQSIKEGCIRVV</sequence>
<keyword evidence="3" id="KW-0328">Glycosyltransferase</keyword>
<dbReference type="PANTHER" id="PTHR11214">
    <property type="entry name" value="BETA-1,3-N-ACETYLGLUCOSAMINYLTRANSFERASE"/>
    <property type="match status" value="1"/>
</dbReference>
<evidence type="ECO:0000256" key="2">
    <source>
        <dbReference type="ARBA" id="ARBA00008661"/>
    </source>
</evidence>
<evidence type="ECO:0000256" key="6">
    <source>
        <dbReference type="ARBA" id="ARBA00022968"/>
    </source>
</evidence>
<evidence type="ECO:0000256" key="5">
    <source>
        <dbReference type="ARBA" id="ARBA00022692"/>
    </source>
</evidence>
<evidence type="ECO:0000256" key="7">
    <source>
        <dbReference type="ARBA" id="ARBA00022989"/>
    </source>
</evidence>
<reference evidence="11" key="1">
    <citation type="journal article" date="2008" name="Nat. Genet.">
        <title>The Pristionchus pacificus genome provides a unique perspective on nematode lifestyle and parasitism.</title>
        <authorList>
            <person name="Dieterich C."/>
            <person name="Clifton S.W."/>
            <person name="Schuster L.N."/>
            <person name="Chinwalla A."/>
            <person name="Delehaunty K."/>
            <person name="Dinkelacker I."/>
            <person name="Fulton L."/>
            <person name="Fulton R."/>
            <person name="Godfrey J."/>
            <person name="Minx P."/>
            <person name="Mitreva M."/>
            <person name="Roeseler W."/>
            <person name="Tian H."/>
            <person name="Witte H."/>
            <person name="Yang S.P."/>
            <person name="Wilson R.K."/>
            <person name="Sommer R.J."/>
        </authorList>
    </citation>
    <scope>NUCLEOTIDE SEQUENCE [LARGE SCALE GENOMIC DNA]</scope>
    <source>
        <strain evidence="11">PS312</strain>
    </source>
</reference>
<dbReference type="InterPro" id="IPR002659">
    <property type="entry name" value="Glyco_trans_31"/>
</dbReference>